<dbReference type="PIRSF" id="PIRSF039090">
    <property type="entry name" value="Flis"/>
    <property type="match status" value="1"/>
</dbReference>
<gene>
    <name evidence="6" type="primary">fliS</name>
    <name evidence="6" type="ordered locus">PERMA_1617</name>
</gene>
<dbReference type="SUPFAM" id="SSF101116">
    <property type="entry name" value="Flagellar export chaperone FliS"/>
    <property type="match status" value="1"/>
</dbReference>
<dbReference type="EMBL" id="CP001230">
    <property type="protein sequence ID" value="ACO04035.1"/>
    <property type="molecule type" value="Genomic_DNA"/>
</dbReference>
<evidence type="ECO:0000256" key="4">
    <source>
        <dbReference type="ARBA" id="ARBA00022795"/>
    </source>
</evidence>
<dbReference type="RefSeq" id="WP_012676273.1">
    <property type="nucleotide sequence ID" value="NC_012440.1"/>
</dbReference>
<evidence type="ECO:0000313" key="7">
    <source>
        <dbReference type="Proteomes" id="UP000001366"/>
    </source>
</evidence>
<keyword evidence="3" id="KW-0963">Cytoplasm</keyword>
<keyword evidence="6" id="KW-0282">Flagellum</keyword>
<evidence type="ECO:0000256" key="3">
    <source>
        <dbReference type="ARBA" id="ARBA00022490"/>
    </source>
</evidence>
<dbReference type="HOGENOM" id="CLU_080373_4_2_0"/>
<keyword evidence="6" id="KW-0969">Cilium</keyword>
<organism evidence="6 7">
    <name type="scientific">Persephonella marina (strain DSM 14350 / EX-H1)</name>
    <dbReference type="NCBI Taxonomy" id="123214"/>
    <lineage>
        <taxon>Bacteria</taxon>
        <taxon>Pseudomonadati</taxon>
        <taxon>Aquificota</taxon>
        <taxon>Aquificia</taxon>
        <taxon>Aquificales</taxon>
        <taxon>Hydrogenothermaceae</taxon>
        <taxon>Persephonella</taxon>
    </lineage>
</organism>
<evidence type="ECO:0000256" key="1">
    <source>
        <dbReference type="ARBA" id="ARBA00004514"/>
    </source>
</evidence>
<dbReference type="STRING" id="123214.PERMA_1617"/>
<comment type="similarity">
    <text evidence="2">Belongs to the FliS family.</text>
</comment>
<reference evidence="6 7" key="1">
    <citation type="journal article" date="2009" name="J. Bacteriol.">
        <title>Complete and draft genome sequences of six members of the Aquificales.</title>
        <authorList>
            <person name="Reysenbach A.L."/>
            <person name="Hamamura N."/>
            <person name="Podar M."/>
            <person name="Griffiths E."/>
            <person name="Ferreira S."/>
            <person name="Hochstein R."/>
            <person name="Heidelberg J."/>
            <person name="Johnson J."/>
            <person name="Mead D."/>
            <person name="Pohorille A."/>
            <person name="Sarmiento M."/>
            <person name="Schweighofer K."/>
            <person name="Seshadri R."/>
            <person name="Voytek M.A."/>
        </authorList>
    </citation>
    <scope>NUCLEOTIDE SEQUENCE [LARGE SCALE GENOMIC DNA]</scope>
    <source>
        <strain evidence="7">DSM 14350 / EX-H1</strain>
    </source>
</reference>
<keyword evidence="6" id="KW-0966">Cell projection</keyword>
<keyword evidence="7" id="KW-1185">Reference proteome</keyword>
<accession>C0QRT7</accession>
<dbReference type="InterPro" id="IPR003713">
    <property type="entry name" value="FliS"/>
</dbReference>
<dbReference type="Pfam" id="PF02561">
    <property type="entry name" value="FliS"/>
    <property type="match status" value="1"/>
</dbReference>
<dbReference type="GO" id="GO:0044780">
    <property type="term" value="P:bacterial-type flagellum assembly"/>
    <property type="evidence" value="ECO:0007669"/>
    <property type="project" value="InterPro"/>
</dbReference>
<proteinExistence type="inferred from homology"/>
<keyword evidence="5" id="KW-0143">Chaperone</keyword>
<dbReference type="Gene3D" id="1.20.120.340">
    <property type="entry name" value="Flagellar protein FliS"/>
    <property type="match status" value="1"/>
</dbReference>
<dbReference type="KEGG" id="pmx:PERMA_1617"/>
<dbReference type="GO" id="GO:0005829">
    <property type="term" value="C:cytosol"/>
    <property type="evidence" value="ECO:0007669"/>
    <property type="project" value="UniProtKB-SubCell"/>
</dbReference>
<dbReference type="GO" id="GO:0071973">
    <property type="term" value="P:bacterial-type flagellum-dependent cell motility"/>
    <property type="evidence" value="ECO:0007669"/>
    <property type="project" value="TreeGrafter"/>
</dbReference>
<protein>
    <submittedName>
        <fullName evidence="6">Flagellar protein FliS</fullName>
    </submittedName>
</protein>
<dbReference type="InterPro" id="IPR036584">
    <property type="entry name" value="FliS_sf"/>
</dbReference>
<keyword evidence="4" id="KW-1005">Bacterial flagellum biogenesis</keyword>
<dbReference type="NCBIfam" id="TIGR00208">
    <property type="entry name" value="fliS"/>
    <property type="match status" value="1"/>
</dbReference>
<dbReference type="OrthoDB" id="1524959at2"/>
<evidence type="ECO:0000313" key="6">
    <source>
        <dbReference type="EMBL" id="ACO04035.1"/>
    </source>
</evidence>
<dbReference type="Proteomes" id="UP000001366">
    <property type="component" value="Chromosome"/>
</dbReference>
<dbReference type="PANTHER" id="PTHR34773">
    <property type="entry name" value="FLAGELLAR SECRETION CHAPERONE FLIS"/>
    <property type="match status" value="1"/>
</dbReference>
<comment type="subcellular location">
    <subcellularLocation>
        <location evidence="1">Cytoplasm</location>
        <location evidence="1">Cytosol</location>
    </subcellularLocation>
</comment>
<evidence type="ECO:0000256" key="2">
    <source>
        <dbReference type="ARBA" id="ARBA00008787"/>
    </source>
</evidence>
<name>C0QRT7_PERMH</name>
<evidence type="ECO:0000256" key="5">
    <source>
        <dbReference type="ARBA" id="ARBA00023186"/>
    </source>
</evidence>
<dbReference type="AlphaFoldDB" id="C0QRT7"/>
<dbReference type="eggNOG" id="COG1516">
    <property type="taxonomic scope" value="Bacteria"/>
</dbReference>
<sequence length="122" mass="13918">MTNPYDIYIKTDIETASPLKQIIMLYDKAIVSLKQAVEDIKNNRIKDKVENIHKATDIILALDAALDLEKGGEIAKNLKDLYNFAYNKLLEAHAKNDTELINDIIEILETLRSAWEEIESKS</sequence>
<dbReference type="PaxDb" id="123214-PERMA_1617"/>
<dbReference type="PANTHER" id="PTHR34773:SF1">
    <property type="entry name" value="FLAGELLAR SECRETION CHAPERONE FLIS"/>
    <property type="match status" value="1"/>
</dbReference>
<dbReference type="CDD" id="cd16098">
    <property type="entry name" value="FliS"/>
    <property type="match status" value="1"/>
</dbReference>